<keyword evidence="3" id="KW-1185">Reference proteome</keyword>
<dbReference type="EMBL" id="CADIKH010000061">
    <property type="protein sequence ID" value="CAB3772594.1"/>
    <property type="molecule type" value="Genomic_DNA"/>
</dbReference>
<sequence length="63" mass="7398">MTYAMWGILTAMMLILSVSFHRYRKSVARKQETRWLNEHHVIDRLRAIDSVCSHASRMHSNPG</sequence>
<protein>
    <submittedName>
        <fullName evidence="2">Uncharacterized protein</fullName>
    </submittedName>
</protein>
<reference evidence="2 3" key="1">
    <citation type="submission" date="2020-04" db="EMBL/GenBank/DDBJ databases">
        <authorList>
            <person name="De Canck E."/>
        </authorList>
    </citation>
    <scope>NUCLEOTIDE SEQUENCE [LARGE SCALE GENOMIC DNA]</scope>
    <source>
        <strain evidence="2 3">LMG 29542</strain>
    </source>
</reference>
<keyword evidence="1" id="KW-0812">Transmembrane</keyword>
<proteinExistence type="predicted"/>
<accession>A0A6J5F2I2</accession>
<evidence type="ECO:0000313" key="2">
    <source>
        <dbReference type="EMBL" id="CAB3772594.1"/>
    </source>
</evidence>
<name>A0A6J5F2I2_9BURK</name>
<dbReference type="Proteomes" id="UP000494363">
    <property type="component" value="Unassembled WGS sequence"/>
</dbReference>
<dbReference type="AlphaFoldDB" id="A0A6J5F2I2"/>
<evidence type="ECO:0000256" key="1">
    <source>
        <dbReference type="SAM" id="Phobius"/>
    </source>
</evidence>
<gene>
    <name evidence="2" type="ORF">LMG29542_06911</name>
</gene>
<organism evidence="2 3">
    <name type="scientific">Paraburkholderia humisilvae</name>
    <dbReference type="NCBI Taxonomy" id="627669"/>
    <lineage>
        <taxon>Bacteria</taxon>
        <taxon>Pseudomonadati</taxon>
        <taxon>Pseudomonadota</taxon>
        <taxon>Betaproteobacteria</taxon>
        <taxon>Burkholderiales</taxon>
        <taxon>Burkholderiaceae</taxon>
        <taxon>Paraburkholderia</taxon>
    </lineage>
</organism>
<keyword evidence="1" id="KW-1133">Transmembrane helix</keyword>
<keyword evidence="1" id="KW-0472">Membrane</keyword>
<feature type="transmembrane region" description="Helical" evidence="1">
    <location>
        <begin position="6"/>
        <end position="23"/>
    </location>
</feature>
<evidence type="ECO:0000313" key="3">
    <source>
        <dbReference type="Proteomes" id="UP000494363"/>
    </source>
</evidence>